<keyword evidence="1" id="KW-0472">Membrane</keyword>
<feature type="transmembrane region" description="Helical" evidence="1">
    <location>
        <begin position="120"/>
        <end position="147"/>
    </location>
</feature>
<gene>
    <name evidence="2" type="ORF">GBAR_LOCUS5297</name>
</gene>
<proteinExistence type="predicted"/>
<comment type="caution">
    <text evidence="2">The sequence shown here is derived from an EMBL/GenBank/DDBJ whole genome shotgun (WGS) entry which is preliminary data.</text>
</comment>
<protein>
    <submittedName>
        <fullName evidence="2">Uncharacterized protein</fullName>
    </submittedName>
</protein>
<keyword evidence="1" id="KW-1133">Transmembrane helix</keyword>
<sequence>MRVFTNSLWPTGTPPSPRMCWLTGWISSTLKDGYPGSRSWDTRPGVRFLLNSSSNTTRMPTRPHSSSPWKRCCLVWSRRGGLTWSTSTPFTPDSRSGTPGSTPHRYLTRLTSLLELHLSIAFLFLSCSSFLCFCCLLTNYLFCIVLCL</sequence>
<dbReference type="Proteomes" id="UP001174909">
    <property type="component" value="Unassembled WGS sequence"/>
</dbReference>
<dbReference type="AlphaFoldDB" id="A0AA35RC11"/>
<evidence type="ECO:0000256" key="1">
    <source>
        <dbReference type="SAM" id="Phobius"/>
    </source>
</evidence>
<accession>A0AA35RC11</accession>
<keyword evidence="1" id="KW-0812">Transmembrane</keyword>
<evidence type="ECO:0000313" key="3">
    <source>
        <dbReference type="Proteomes" id="UP001174909"/>
    </source>
</evidence>
<name>A0AA35RC11_GEOBA</name>
<dbReference type="EMBL" id="CASHTH010000790">
    <property type="protein sequence ID" value="CAI8007611.1"/>
    <property type="molecule type" value="Genomic_DNA"/>
</dbReference>
<reference evidence="2" key="1">
    <citation type="submission" date="2023-03" db="EMBL/GenBank/DDBJ databases">
        <authorList>
            <person name="Steffen K."/>
            <person name="Cardenas P."/>
        </authorList>
    </citation>
    <scope>NUCLEOTIDE SEQUENCE</scope>
</reference>
<organism evidence="2 3">
    <name type="scientific">Geodia barretti</name>
    <name type="common">Barrett's horny sponge</name>
    <dbReference type="NCBI Taxonomy" id="519541"/>
    <lineage>
        <taxon>Eukaryota</taxon>
        <taxon>Metazoa</taxon>
        <taxon>Porifera</taxon>
        <taxon>Demospongiae</taxon>
        <taxon>Heteroscleromorpha</taxon>
        <taxon>Tetractinellida</taxon>
        <taxon>Astrophorina</taxon>
        <taxon>Geodiidae</taxon>
        <taxon>Geodia</taxon>
    </lineage>
</organism>
<keyword evidence="3" id="KW-1185">Reference proteome</keyword>
<evidence type="ECO:0000313" key="2">
    <source>
        <dbReference type="EMBL" id="CAI8007611.1"/>
    </source>
</evidence>